<reference evidence="2" key="2">
    <citation type="journal article" date="2017" name="Nat. Plants">
        <title>The Aegilops tauschii genome reveals multiple impacts of transposons.</title>
        <authorList>
            <person name="Zhao G."/>
            <person name="Zou C."/>
            <person name="Li K."/>
            <person name="Wang K."/>
            <person name="Li T."/>
            <person name="Gao L."/>
            <person name="Zhang X."/>
            <person name="Wang H."/>
            <person name="Yang Z."/>
            <person name="Liu X."/>
            <person name="Jiang W."/>
            <person name="Mao L."/>
            <person name="Kong X."/>
            <person name="Jiao Y."/>
            <person name="Jia J."/>
        </authorList>
    </citation>
    <scope>NUCLEOTIDE SEQUENCE [LARGE SCALE GENOMIC DNA]</scope>
    <source>
        <strain evidence="2">cv. AL8/78</strain>
    </source>
</reference>
<dbReference type="AlphaFoldDB" id="A0A453IVH2"/>
<dbReference type="EnsemblPlants" id="AET4Gv20689600.5">
    <property type="protein sequence ID" value="AET4Gv20689600.5"/>
    <property type="gene ID" value="AET4Gv20689600"/>
</dbReference>
<reference evidence="2" key="1">
    <citation type="journal article" date="2014" name="Science">
        <title>Ancient hybridizations among the ancestral genomes of bread wheat.</title>
        <authorList>
            <consortium name="International Wheat Genome Sequencing Consortium,"/>
            <person name="Marcussen T."/>
            <person name="Sandve S.R."/>
            <person name="Heier L."/>
            <person name="Spannagl M."/>
            <person name="Pfeifer M."/>
            <person name="Jakobsen K.S."/>
            <person name="Wulff B.B."/>
            <person name="Steuernagel B."/>
            <person name="Mayer K.F."/>
            <person name="Olsen O.A."/>
        </authorList>
    </citation>
    <scope>NUCLEOTIDE SEQUENCE [LARGE SCALE GENOMIC DNA]</scope>
    <source>
        <strain evidence="2">cv. AL8/78</strain>
    </source>
</reference>
<sequence>MTLFLCTSSHSDNDKQRKQLDAVKFIQALYLAHKYQSVTNTTYARPYEQLFLKMLWQDAGYAKEPTLLGALQEFMKEDKL</sequence>
<dbReference type="Gramene" id="AET4Gv20689600.5">
    <property type="protein sequence ID" value="AET4Gv20689600.5"/>
    <property type="gene ID" value="AET4Gv20689600"/>
</dbReference>
<dbReference type="Proteomes" id="UP000015105">
    <property type="component" value="Chromosome 4D"/>
</dbReference>
<dbReference type="Gramene" id="AET4Gv20689600.11">
    <property type="protein sequence ID" value="AET4Gv20689600.11"/>
    <property type="gene ID" value="AET4Gv20689600"/>
</dbReference>
<dbReference type="EnsemblPlants" id="AET4Gv20689600.4">
    <property type="protein sequence ID" value="AET4Gv20689600.4"/>
    <property type="gene ID" value="AET4Gv20689600"/>
</dbReference>
<accession>A0A453IVH2</accession>
<keyword evidence="2" id="KW-1185">Reference proteome</keyword>
<reference evidence="1" key="3">
    <citation type="journal article" date="2017" name="Nature">
        <title>Genome sequence of the progenitor of the wheat D genome Aegilops tauschii.</title>
        <authorList>
            <person name="Luo M.C."/>
            <person name="Gu Y.Q."/>
            <person name="Puiu D."/>
            <person name="Wang H."/>
            <person name="Twardziok S.O."/>
            <person name="Deal K.R."/>
            <person name="Huo N."/>
            <person name="Zhu T."/>
            <person name="Wang L."/>
            <person name="Wang Y."/>
            <person name="McGuire P.E."/>
            <person name="Liu S."/>
            <person name="Long H."/>
            <person name="Ramasamy R.K."/>
            <person name="Rodriguez J.C."/>
            <person name="Van S.L."/>
            <person name="Yuan L."/>
            <person name="Wang Z."/>
            <person name="Xia Z."/>
            <person name="Xiao L."/>
            <person name="Anderson O.D."/>
            <person name="Ouyang S."/>
            <person name="Liang Y."/>
            <person name="Zimin A.V."/>
            <person name="Pertea G."/>
            <person name="Qi P."/>
            <person name="Bennetzen J.L."/>
            <person name="Dai X."/>
            <person name="Dawson M.W."/>
            <person name="Muller H.G."/>
            <person name="Kugler K."/>
            <person name="Rivarola-Duarte L."/>
            <person name="Spannagl M."/>
            <person name="Mayer K.F.X."/>
            <person name="Lu F.H."/>
            <person name="Bevan M.W."/>
            <person name="Leroy P."/>
            <person name="Li P."/>
            <person name="You F.M."/>
            <person name="Sun Q."/>
            <person name="Liu Z."/>
            <person name="Lyons E."/>
            <person name="Wicker T."/>
            <person name="Salzberg S.L."/>
            <person name="Devos K.M."/>
            <person name="Dvorak J."/>
        </authorList>
    </citation>
    <scope>NUCLEOTIDE SEQUENCE [LARGE SCALE GENOMIC DNA]</scope>
    <source>
        <strain evidence="1">cv. AL8/78</strain>
    </source>
</reference>
<protein>
    <submittedName>
        <fullName evidence="1">Uncharacterized protein</fullName>
    </submittedName>
</protein>
<dbReference type="EnsemblPlants" id="AET4Gv20689600.7">
    <property type="protein sequence ID" value="AET4Gv20689600.7"/>
    <property type="gene ID" value="AET4Gv20689600"/>
</dbReference>
<proteinExistence type="predicted"/>
<dbReference type="EnsemblPlants" id="AET4Gv20689600.11">
    <property type="protein sequence ID" value="AET4Gv20689600.11"/>
    <property type="gene ID" value="AET4Gv20689600"/>
</dbReference>
<dbReference type="Gramene" id="AET4Gv20689600.7">
    <property type="protein sequence ID" value="AET4Gv20689600.7"/>
    <property type="gene ID" value="AET4Gv20689600"/>
</dbReference>
<dbReference type="Gramene" id="AET4Gv20689600.4">
    <property type="protein sequence ID" value="AET4Gv20689600.4"/>
    <property type="gene ID" value="AET4Gv20689600"/>
</dbReference>
<reference evidence="1" key="5">
    <citation type="journal article" date="2021" name="G3 (Bethesda)">
        <title>Aegilops tauschii genome assembly Aet v5.0 features greater sequence contiguity and improved annotation.</title>
        <authorList>
            <person name="Wang L."/>
            <person name="Zhu T."/>
            <person name="Rodriguez J.C."/>
            <person name="Deal K.R."/>
            <person name="Dubcovsky J."/>
            <person name="McGuire P.E."/>
            <person name="Lux T."/>
            <person name="Spannagl M."/>
            <person name="Mayer K.F.X."/>
            <person name="Baldrich P."/>
            <person name="Meyers B.C."/>
            <person name="Huo N."/>
            <person name="Gu Y.Q."/>
            <person name="Zhou H."/>
            <person name="Devos K.M."/>
            <person name="Bennetzen J.L."/>
            <person name="Unver T."/>
            <person name="Budak H."/>
            <person name="Gulick P.J."/>
            <person name="Galiba G."/>
            <person name="Kalapos B."/>
            <person name="Nelson D.R."/>
            <person name="Li P."/>
            <person name="You F.M."/>
            <person name="Luo M.C."/>
            <person name="Dvorak J."/>
        </authorList>
    </citation>
    <scope>NUCLEOTIDE SEQUENCE [LARGE SCALE GENOMIC DNA]</scope>
    <source>
        <strain evidence="1">cv. AL8/78</strain>
    </source>
</reference>
<reference evidence="1" key="4">
    <citation type="submission" date="2019-03" db="UniProtKB">
        <authorList>
            <consortium name="EnsemblPlants"/>
        </authorList>
    </citation>
    <scope>IDENTIFICATION</scope>
</reference>
<organism evidence="1 2">
    <name type="scientific">Aegilops tauschii subsp. strangulata</name>
    <name type="common">Goatgrass</name>
    <dbReference type="NCBI Taxonomy" id="200361"/>
    <lineage>
        <taxon>Eukaryota</taxon>
        <taxon>Viridiplantae</taxon>
        <taxon>Streptophyta</taxon>
        <taxon>Embryophyta</taxon>
        <taxon>Tracheophyta</taxon>
        <taxon>Spermatophyta</taxon>
        <taxon>Magnoliopsida</taxon>
        <taxon>Liliopsida</taxon>
        <taxon>Poales</taxon>
        <taxon>Poaceae</taxon>
        <taxon>BOP clade</taxon>
        <taxon>Pooideae</taxon>
        <taxon>Triticodae</taxon>
        <taxon>Triticeae</taxon>
        <taxon>Triticinae</taxon>
        <taxon>Aegilops</taxon>
    </lineage>
</organism>
<evidence type="ECO:0000313" key="1">
    <source>
        <dbReference type="EnsemblPlants" id="AET4Gv20689600.7"/>
    </source>
</evidence>
<name>A0A453IVH2_AEGTS</name>
<evidence type="ECO:0000313" key="2">
    <source>
        <dbReference type="Proteomes" id="UP000015105"/>
    </source>
</evidence>